<dbReference type="PRINTS" id="PR00344">
    <property type="entry name" value="BCTRLSENSOR"/>
</dbReference>
<dbReference type="InterPro" id="IPR005467">
    <property type="entry name" value="His_kinase_dom"/>
</dbReference>
<keyword evidence="9 16" id="KW-0418">Kinase</keyword>
<keyword evidence="5" id="KW-0597">Phosphoprotein</keyword>
<evidence type="ECO:0000256" key="13">
    <source>
        <dbReference type="ARBA" id="ARBA00023136"/>
    </source>
</evidence>
<dbReference type="Gene3D" id="6.10.340.10">
    <property type="match status" value="1"/>
</dbReference>
<evidence type="ECO:0000256" key="8">
    <source>
        <dbReference type="ARBA" id="ARBA00022741"/>
    </source>
</evidence>
<dbReference type="SUPFAM" id="SSF55874">
    <property type="entry name" value="ATPase domain of HSP90 chaperone/DNA topoisomerase II/histidine kinase"/>
    <property type="match status" value="1"/>
</dbReference>
<evidence type="ECO:0000256" key="9">
    <source>
        <dbReference type="ARBA" id="ARBA00022777"/>
    </source>
</evidence>
<evidence type="ECO:0000256" key="1">
    <source>
        <dbReference type="ARBA" id="ARBA00000085"/>
    </source>
</evidence>
<comment type="catalytic activity">
    <reaction evidence="1">
        <text>ATP + protein L-histidine = ADP + protein N-phospho-L-histidine.</text>
        <dbReference type="EC" id="2.7.13.3"/>
    </reaction>
</comment>
<dbReference type="EC" id="2.7.13.3" evidence="3"/>
<comment type="subcellular location">
    <subcellularLocation>
        <location evidence="2">Cell membrane</location>
        <topology evidence="2">Multi-pass membrane protein</topology>
    </subcellularLocation>
</comment>
<accession>A0A7G5C276</accession>
<dbReference type="KEGG" id="cchl:FPL14_20615"/>
<evidence type="ECO:0000256" key="4">
    <source>
        <dbReference type="ARBA" id="ARBA00022475"/>
    </source>
</evidence>
<dbReference type="PROSITE" id="PS50109">
    <property type="entry name" value="HIS_KIN"/>
    <property type="match status" value="1"/>
</dbReference>
<dbReference type="EMBL" id="CP041969">
    <property type="protein sequence ID" value="QMV43310.1"/>
    <property type="molecule type" value="Genomic_DNA"/>
</dbReference>
<protein>
    <recommendedName>
        <fullName evidence="3">histidine kinase</fullName>
        <ecNumber evidence="3">2.7.13.3</ecNumber>
    </recommendedName>
</protein>
<dbReference type="GO" id="GO:0005886">
    <property type="term" value="C:plasma membrane"/>
    <property type="evidence" value="ECO:0007669"/>
    <property type="project" value="UniProtKB-SubCell"/>
</dbReference>
<dbReference type="AlphaFoldDB" id="A0A7G5C276"/>
<evidence type="ECO:0000313" key="17">
    <source>
        <dbReference type="Proteomes" id="UP000515679"/>
    </source>
</evidence>
<keyword evidence="4" id="KW-1003">Cell membrane</keyword>
<gene>
    <name evidence="16" type="ORF">FPL14_20615</name>
</gene>
<dbReference type="Pfam" id="PF06580">
    <property type="entry name" value="His_kinase"/>
    <property type="match status" value="1"/>
</dbReference>
<evidence type="ECO:0000256" key="11">
    <source>
        <dbReference type="ARBA" id="ARBA00022989"/>
    </source>
</evidence>
<dbReference type="PANTHER" id="PTHR34220">
    <property type="entry name" value="SENSOR HISTIDINE KINASE YPDA"/>
    <property type="match status" value="1"/>
</dbReference>
<dbReference type="Pfam" id="PF02743">
    <property type="entry name" value="dCache_1"/>
    <property type="match status" value="1"/>
</dbReference>
<feature type="domain" description="Histidine kinase" evidence="14">
    <location>
        <begin position="396"/>
        <end position="505"/>
    </location>
</feature>
<evidence type="ECO:0000313" key="16">
    <source>
        <dbReference type="EMBL" id="QMV43310.1"/>
    </source>
</evidence>
<keyword evidence="17" id="KW-1185">Reference proteome</keyword>
<dbReference type="InterPro" id="IPR003594">
    <property type="entry name" value="HATPase_dom"/>
</dbReference>
<dbReference type="Proteomes" id="UP000515679">
    <property type="component" value="Chromosome"/>
</dbReference>
<keyword evidence="6" id="KW-0808">Transferase</keyword>
<evidence type="ECO:0000256" key="10">
    <source>
        <dbReference type="ARBA" id="ARBA00022840"/>
    </source>
</evidence>
<dbReference type="PROSITE" id="PS50885">
    <property type="entry name" value="HAMP"/>
    <property type="match status" value="1"/>
</dbReference>
<keyword evidence="7" id="KW-0812">Transmembrane</keyword>
<dbReference type="InterPro" id="IPR004358">
    <property type="entry name" value="Sig_transdc_His_kin-like_C"/>
</dbReference>
<keyword evidence="13" id="KW-0472">Membrane</keyword>
<dbReference type="InterPro" id="IPR010559">
    <property type="entry name" value="Sig_transdc_His_kin_internal"/>
</dbReference>
<dbReference type="SUPFAM" id="SSF158472">
    <property type="entry name" value="HAMP domain-like"/>
    <property type="match status" value="1"/>
</dbReference>
<dbReference type="InterPro" id="IPR036890">
    <property type="entry name" value="HATPase_C_sf"/>
</dbReference>
<evidence type="ECO:0000256" key="3">
    <source>
        <dbReference type="ARBA" id="ARBA00012438"/>
    </source>
</evidence>
<dbReference type="CDD" id="cd12912">
    <property type="entry name" value="PDC2_MCP_like"/>
    <property type="match status" value="1"/>
</dbReference>
<dbReference type="PANTHER" id="PTHR34220:SF7">
    <property type="entry name" value="SENSOR HISTIDINE KINASE YPDA"/>
    <property type="match status" value="1"/>
</dbReference>
<keyword evidence="12" id="KW-0902">Two-component regulatory system</keyword>
<reference evidence="16 17" key="1">
    <citation type="submission" date="2019-07" db="EMBL/GenBank/DDBJ databases">
        <authorList>
            <person name="Kim J.K."/>
            <person name="Cheong H.-M."/>
            <person name="Choi Y."/>
            <person name="Hwang K.J."/>
            <person name="Lee S."/>
            <person name="Choi C."/>
        </authorList>
    </citation>
    <scope>NUCLEOTIDE SEQUENCE [LARGE SCALE GENOMIC DNA]</scope>
    <source>
        <strain evidence="16 17">KS 22</strain>
    </source>
</reference>
<evidence type="ECO:0000256" key="12">
    <source>
        <dbReference type="ARBA" id="ARBA00023012"/>
    </source>
</evidence>
<dbReference type="RefSeq" id="WP_182299544.1">
    <property type="nucleotide sequence ID" value="NZ_CP041969.1"/>
</dbReference>
<name>A0A7G5C276_9BACL</name>
<dbReference type="Gene3D" id="3.30.450.20">
    <property type="entry name" value="PAS domain"/>
    <property type="match status" value="1"/>
</dbReference>
<dbReference type="SMART" id="SM00387">
    <property type="entry name" value="HATPase_c"/>
    <property type="match status" value="1"/>
</dbReference>
<evidence type="ECO:0000256" key="6">
    <source>
        <dbReference type="ARBA" id="ARBA00022679"/>
    </source>
</evidence>
<evidence type="ECO:0000256" key="5">
    <source>
        <dbReference type="ARBA" id="ARBA00022553"/>
    </source>
</evidence>
<evidence type="ECO:0000256" key="7">
    <source>
        <dbReference type="ARBA" id="ARBA00022692"/>
    </source>
</evidence>
<keyword evidence="8" id="KW-0547">Nucleotide-binding</keyword>
<dbReference type="CDD" id="cd06225">
    <property type="entry name" value="HAMP"/>
    <property type="match status" value="1"/>
</dbReference>
<dbReference type="GO" id="GO:0005524">
    <property type="term" value="F:ATP binding"/>
    <property type="evidence" value="ECO:0007669"/>
    <property type="project" value="UniProtKB-KW"/>
</dbReference>
<proteinExistence type="predicted"/>
<dbReference type="InterPro" id="IPR003660">
    <property type="entry name" value="HAMP_dom"/>
</dbReference>
<feature type="domain" description="HAMP" evidence="15">
    <location>
        <begin position="235"/>
        <end position="287"/>
    </location>
</feature>
<dbReference type="Gene3D" id="3.30.565.10">
    <property type="entry name" value="Histidine kinase-like ATPase, C-terminal domain"/>
    <property type="match status" value="1"/>
</dbReference>
<organism evidence="16 17">
    <name type="scientific">Cohnella cholangitidis</name>
    <dbReference type="NCBI Taxonomy" id="2598458"/>
    <lineage>
        <taxon>Bacteria</taxon>
        <taxon>Bacillati</taxon>
        <taxon>Bacillota</taxon>
        <taxon>Bacilli</taxon>
        <taxon>Bacillales</taxon>
        <taxon>Paenibacillaceae</taxon>
        <taxon>Cohnella</taxon>
    </lineage>
</organism>
<dbReference type="InterPro" id="IPR050640">
    <property type="entry name" value="Bact_2-comp_sensor_kinase"/>
</dbReference>
<dbReference type="SMART" id="SM00304">
    <property type="entry name" value="HAMP"/>
    <property type="match status" value="1"/>
</dbReference>
<dbReference type="Pfam" id="PF02518">
    <property type="entry name" value="HATPase_c"/>
    <property type="match status" value="1"/>
</dbReference>
<evidence type="ECO:0000256" key="2">
    <source>
        <dbReference type="ARBA" id="ARBA00004651"/>
    </source>
</evidence>
<sequence length="514" mass="57290">MEDNETVRAQAADKLKKKLGQILSSKREIVGAQILMAEQEYAVTSGETMVPEDYKLSNEYTQAMSRPEPVYWRGTIQNQSPSMLYEYLTTLTRKIYDPSSGKVMGTLVLGTKEFALADTFSYIDLGPNGFVFIMDKEGKVVSHLSKKKLTKPAEYSFVPQIVDSREGDTRMFSSDLDGQKFMVTYAKSTATGWYVVSAIPYSYLMERIVSVGKFSIQLDFVLLVLAILISLSISISISRPVQRLAAAMRKVEGGDLKVFVNLNSNNEIGVLGSSFNRMLKRINQLIDRVYEAEILQKDAEIKALQSQINPHFLYNTLSVIDSIATVKQEKEISSITQMLADIFRYSTNGNDVATIDEEVGQLQRYLHIQKTRYGEDLRWQFIIDPNVRDCQIVKLLLQPLVENSVIHGIRKAGTIKIMILPDGGHLSIAVQDNGAGMKEEELTSLIERLETSSNRLQSKTGGGSHIGLANVCHRIKSFYGEAYGLTIVSSEGLGTKVTITIPIVREAAHNDNIA</sequence>
<dbReference type="InterPro" id="IPR033479">
    <property type="entry name" value="dCache_1"/>
</dbReference>
<keyword evidence="10" id="KW-0067">ATP-binding</keyword>
<evidence type="ECO:0000259" key="14">
    <source>
        <dbReference type="PROSITE" id="PS50109"/>
    </source>
</evidence>
<dbReference type="Pfam" id="PF00672">
    <property type="entry name" value="HAMP"/>
    <property type="match status" value="1"/>
</dbReference>
<evidence type="ECO:0000259" key="15">
    <source>
        <dbReference type="PROSITE" id="PS50885"/>
    </source>
</evidence>
<keyword evidence="11" id="KW-1133">Transmembrane helix</keyword>
<dbReference type="GO" id="GO:0000155">
    <property type="term" value="F:phosphorelay sensor kinase activity"/>
    <property type="evidence" value="ECO:0007669"/>
    <property type="project" value="InterPro"/>
</dbReference>